<accession>A0A0V1DUI4</accession>
<proteinExistence type="predicted"/>
<sequence>MERTKTKSALKTIWKRPLVRIPLLVDLLQFASARLLDTTLELLTPYGVSSEKIEELSQQDVY</sequence>
<dbReference type="Proteomes" id="UP000054632">
    <property type="component" value="Unassembled WGS sequence"/>
</dbReference>
<name>A0A0V1DUI4_TRIPS</name>
<organism evidence="1 2">
    <name type="scientific">Trichinella pseudospiralis</name>
    <name type="common">Parasitic roundworm</name>
    <dbReference type="NCBI Taxonomy" id="6337"/>
    <lineage>
        <taxon>Eukaryota</taxon>
        <taxon>Metazoa</taxon>
        <taxon>Ecdysozoa</taxon>
        <taxon>Nematoda</taxon>
        <taxon>Enoplea</taxon>
        <taxon>Dorylaimia</taxon>
        <taxon>Trichinellida</taxon>
        <taxon>Trichinellidae</taxon>
        <taxon>Trichinella</taxon>
    </lineage>
</organism>
<dbReference type="AlphaFoldDB" id="A0A0V1DUI4"/>
<comment type="caution">
    <text evidence="1">The sequence shown here is derived from an EMBL/GenBank/DDBJ whole genome shotgun (WGS) entry which is preliminary data.</text>
</comment>
<protein>
    <submittedName>
        <fullName evidence="1">Uncharacterized protein</fullName>
    </submittedName>
</protein>
<gene>
    <name evidence="1" type="ORF">T4A_5378</name>
</gene>
<evidence type="ECO:0000313" key="2">
    <source>
        <dbReference type="Proteomes" id="UP000054632"/>
    </source>
</evidence>
<evidence type="ECO:0000313" key="1">
    <source>
        <dbReference type="EMBL" id="KRY65180.1"/>
    </source>
</evidence>
<dbReference type="EMBL" id="JYDR01000226">
    <property type="protein sequence ID" value="KRY65180.1"/>
    <property type="molecule type" value="Genomic_DNA"/>
</dbReference>
<reference evidence="1 2" key="1">
    <citation type="submission" date="2015-01" db="EMBL/GenBank/DDBJ databases">
        <title>Evolution of Trichinella species and genotypes.</title>
        <authorList>
            <person name="Korhonen P.K."/>
            <person name="Edoardo P."/>
            <person name="Giuseppe L.R."/>
            <person name="Gasser R.B."/>
        </authorList>
    </citation>
    <scope>NUCLEOTIDE SEQUENCE [LARGE SCALE GENOMIC DNA]</scope>
    <source>
        <strain evidence="1">ISS13</strain>
    </source>
</reference>